<keyword evidence="1" id="KW-0472">Membrane</keyword>
<proteinExistence type="predicted"/>
<dbReference type="AlphaFoldDB" id="A0A238UCJ5"/>
<feature type="transmembrane region" description="Helical" evidence="1">
    <location>
        <begin position="123"/>
        <end position="142"/>
    </location>
</feature>
<evidence type="ECO:0000313" key="2">
    <source>
        <dbReference type="EMBL" id="SNR16130.1"/>
    </source>
</evidence>
<dbReference type="KEGG" id="tje:TJEJU_2445"/>
<sequence>MPYKVVCKTNNTETNYDDCLDAALAVQRHKKNGCEAYVLPIKPSTYESYHECLYQSGAFSNSVFRIDRKIETIGLSPSNHDESINENEELVTTKSLKTDFESQKSKSQSPPKKDARNFYFEKLIKLVPAEIIALYLALHPLASYNGQFDESWSSGISIVCFVLVFVSRVFGTKITGYNTMKYLKTAQWGAITISAISFVIWVYAIGNKFAGFPIEDERIIQAAVILWTFIVPIVYNGEK</sequence>
<keyword evidence="3" id="KW-1185">Reference proteome</keyword>
<keyword evidence="1" id="KW-0812">Transmembrane</keyword>
<dbReference type="EMBL" id="LT899436">
    <property type="protein sequence ID" value="SNR16130.1"/>
    <property type="molecule type" value="Genomic_DNA"/>
</dbReference>
<evidence type="ECO:0000256" key="1">
    <source>
        <dbReference type="SAM" id="Phobius"/>
    </source>
</evidence>
<dbReference type="Proteomes" id="UP000215214">
    <property type="component" value="Chromosome TJEJU"/>
</dbReference>
<dbReference type="OrthoDB" id="1368281at2"/>
<feature type="transmembrane region" description="Helical" evidence="1">
    <location>
        <begin position="154"/>
        <end position="176"/>
    </location>
</feature>
<keyword evidence="1" id="KW-1133">Transmembrane helix</keyword>
<name>A0A238UCJ5_9FLAO</name>
<reference evidence="2 3" key="1">
    <citation type="submission" date="2017-07" db="EMBL/GenBank/DDBJ databases">
        <authorList>
            <person name="Sun Z.S."/>
            <person name="Albrecht U."/>
            <person name="Echele G."/>
            <person name="Lee C.C."/>
        </authorList>
    </citation>
    <scope>NUCLEOTIDE SEQUENCE [LARGE SCALE GENOMIC DNA]</scope>
    <source>
        <strain evidence="3">type strain: KCTC 22618</strain>
    </source>
</reference>
<gene>
    <name evidence="2" type="ORF">TJEJU_2445</name>
</gene>
<dbReference type="RefSeq" id="WP_095072454.1">
    <property type="nucleotide sequence ID" value="NZ_LT899436.1"/>
</dbReference>
<feature type="transmembrane region" description="Helical" evidence="1">
    <location>
        <begin position="218"/>
        <end position="235"/>
    </location>
</feature>
<evidence type="ECO:0000313" key="3">
    <source>
        <dbReference type="Proteomes" id="UP000215214"/>
    </source>
</evidence>
<organism evidence="2 3">
    <name type="scientific">Tenacibaculum jejuense</name>
    <dbReference type="NCBI Taxonomy" id="584609"/>
    <lineage>
        <taxon>Bacteria</taxon>
        <taxon>Pseudomonadati</taxon>
        <taxon>Bacteroidota</taxon>
        <taxon>Flavobacteriia</taxon>
        <taxon>Flavobacteriales</taxon>
        <taxon>Flavobacteriaceae</taxon>
        <taxon>Tenacibaculum</taxon>
    </lineage>
</organism>
<accession>A0A238UCJ5</accession>
<protein>
    <submittedName>
        <fullName evidence="2">Uncharacterized protein</fullName>
    </submittedName>
</protein>
<feature type="transmembrane region" description="Helical" evidence="1">
    <location>
        <begin position="188"/>
        <end position="206"/>
    </location>
</feature>